<protein>
    <recommendedName>
        <fullName evidence="2">Phosphoadenosine phosphosulphate reductase domain-containing protein</fullName>
    </recommendedName>
</protein>
<name>X1RRA8_9ZZZZ</name>
<accession>X1RRA8</accession>
<dbReference type="InterPro" id="IPR014729">
    <property type="entry name" value="Rossmann-like_a/b/a_fold"/>
</dbReference>
<dbReference type="EMBL" id="BARW01008325">
    <property type="protein sequence ID" value="GAI83198.1"/>
    <property type="molecule type" value="Genomic_DNA"/>
</dbReference>
<reference evidence="1" key="1">
    <citation type="journal article" date="2014" name="Front. Microbiol.">
        <title>High frequency of phylogenetically diverse reductive dehalogenase-homologous genes in deep subseafloor sedimentary metagenomes.</title>
        <authorList>
            <person name="Kawai M."/>
            <person name="Futagami T."/>
            <person name="Toyoda A."/>
            <person name="Takaki Y."/>
            <person name="Nishi S."/>
            <person name="Hori S."/>
            <person name="Arai W."/>
            <person name="Tsubouchi T."/>
            <person name="Morono Y."/>
            <person name="Uchiyama I."/>
            <person name="Ito T."/>
            <person name="Fujiyama A."/>
            <person name="Inagaki F."/>
            <person name="Takami H."/>
        </authorList>
    </citation>
    <scope>NUCLEOTIDE SEQUENCE</scope>
    <source>
        <strain evidence="1">Expedition CK06-06</strain>
    </source>
</reference>
<gene>
    <name evidence="1" type="ORF">S12H4_17103</name>
</gene>
<sequence length="325" mass="38117">MIQSKNICGKCILPNGFLGVHLNRQGLCEFCSDPDHKNINWSRTEISQERRNTALEDWNLIVSQMQRDHGKQPYDCVLGYSGGKDSTALLDHLVNDLKLTPLAVTSDTGFMTDIAKDNMRDTLERIEVDHIFIEEAAKTFTKLYKWHFFHHDSNETFLARYICDYCSDLIHSIVVKEAMKHGINYVLFGYSPDQIFRYFYEMPRDEVIKEWKPELLDEPVFEYFDRQWYLTDEEIENGSIPRVLLPYHVIPYREQDIIELVESKNLIKKGHADPLLTNCNVVHAATFYDFNRYGGILYAYQYAELVRQNPEARKKWLRTLKISAP</sequence>
<comment type="caution">
    <text evidence="1">The sequence shown here is derived from an EMBL/GenBank/DDBJ whole genome shotgun (WGS) entry which is preliminary data.</text>
</comment>
<dbReference type="Gene3D" id="3.40.50.620">
    <property type="entry name" value="HUPs"/>
    <property type="match status" value="1"/>
</dbReference>
<organism evidence="1">
    <name type="scientific">marine sediment metagenome</name>
    <dbReference type="NCBI Taxonomy" id="412755"/>
    <lineage>
        <taxon>unclassified sequences</taxon>
        <taxon>metagenomes</taxon>
        <taxon>ecological metagenomes</taxon>
    </lineage>
</organism>
<dbReference type="PANTHER" id="PTHR43169">
    <property type="entry name" value="EXSB FAMILY PROTEIN"/>
    <property type="match status" value="1"/>
</dbReference>
<evidence type="ECO:0008006" key="2">
    <source>
        <dbReference type="Google" id="ProtNLM"/>
    </source>
</evidence>
<evidence type="ECO:0000313" key="1">
    <source>
        <dbReference type="EMBL" id="GAI83198.1"/>
    </source>
</evidence>
<dbReference type="InterPro" id="IPR052188">
    <property type="entry name" value="Ni-pincer_cofactor_biosynth"/>
</dbReference>
<dbReference type="AlphaFoldDB" id="X1RRA8"/>
<dbReference type="PANTHER" id="PTHR43169:SF3">
    <property type="entry name" value="ATPASE, PP-LOOP SUPERFAMILY-RELATED"/>
    <property type="match status" value="1"/>
</dbReference>
<feature type="non-terminal residue" evidence="1">
    <location>
        <position position="325"/>
    </location>
</feature>
<dbReference type="SUPFAM" id="SSF52402">
    <property type="entry name" value="Adenine nucleotide alpha hydrolases-like"/>
    <property type="match status" value="1"/>
</dbReference>
<proteinExistence type="predicted"/>